<dbReference type="EMBL" id="KB525358">
    <property type="protein sequence ID" value="EMP36411.1"/>
    <property type="molecule type" value="Genomic_DNA"/>
</dbReference>
<dbReference type="Proteomes" id="UP000031443">
    <property type="component" value="Unassembled WGS sequence"/>
</dbReference>
<gene>
    <name evidence="2" type="ORF">UY3_06393</name>
</gene>
<protein>
    <submittedName>
        <fullName evidence="2">Uncharacterized protein</fullName>
    </submittedName>
</protein>
<evidence type="ECO:0000256" key="1">
    <source>
        <dbReference type="SAM" id="MobiDB-lite"/>
    </source>
</evidence>
<accession>M7BEP4</accession>
<reference evidence="3" key="1">
    <citation type="journal article" date="2013" name="Nat. Genet.">
        <title>The draft genomes of soft-shell turtle and green sea turtle yield insights into the development and evolution of the turtle-specific body plan.</title>
        <authorList>
            <person name="Wang Z."/>
            <person name="Pascual-Anaya J."/>
            <person name="Zadissa A."/>
            <person name="Li W."/>
            <person name="Niimura Y."/>
            <person name="Huang Z."/>
            <person name="Li C."/>
            <person name="White S."/>
            <person name="Xiong Z."/>
            <person name="Fang D."/>
            <person name="Wang B."/>
            <person name="Ming Y."/>
            <person name="Chen Y."/>
            <person name="Zheng Y."/>
            <person name="Kuraku S."/>
            <person name="Pignatelli M."/>
            <person name="Herrero J."/>
            <person name="Beal K."/>
            <person name="Nozawa M."/>
            <person name="Li Q."/>
            <person name="Wang J."/>
            <person name="Zhang H."/>
            <person name="Yu L."/>
            <person name="Shigenobu S."/>
            <person name="Wang J."/>
            <person name="Liu J."/>
            <person name="Flicek P."/>
            <person name="Searle S."/>
            <person name="Wang J."/>
            <person name="Kuratani S."/>
            <person name="Yin Y."/>
            <person name="Aken B."/>
            <person name="Zhang G."/>
            <person name="Irie N."/>
        </authorList>
    </citation>
    <scope>NUCLEOTIDE SEQUENCE [LARGE SCALE GENOMIC DNA]</scope>
</reference>
<name>M7BEP4_CHEMY</name>
<proteinExistence type="predicted"/>
<organism evidence="2 3">
    <name type="scientific">Chelonia mydas</name>
    <name type="common">Green sea-turtle</name>
    <name type="synonym">Chelonia agassizi</name>
    <dbReference type="NCBI Taxonomy" id="8469"/>
    <lineage>
        <taxon>Eukaryota</taxon>
        <taxon>Metazoa</taxon>
        <taxon>Chordata</taxon>
        <taxon>Craniata</taxon>
        <taxon>Vertebrata</taxon>
        <taxon>Euteleostomi</taxon>
        <taxon>Archelosauria</taxon>
        <taxon>Testudinata</taxon>
        <taxon>Testudines</taxon>
        <taxon>Cryptodira</taxon>
        <taxon>Durocryptodira</taxon>
        <taxon>Americhelydia</taxon>
        <taxon>Chelonioidea</taxon>
        <taxon>Cheloniidae</taxon>
        <taxon>Chelonia</taxon>
    </lineage>
</organism>
<sequence>MGGEYMKSLTETQLLQKEPEGQTAHDLLPPYKSHQYNSLKQWIYNPIFIKLLHTQRLSVPMSVNEFSLTEIQELCLKYPDAKLAASTGPDSGGKSKIV</sequence>
<feature type="region of interest" description="Disordered" evidence="1">
    <location>
        <begin position="1"/>
        <end position="29"/>
    </location>
</feature>
<evidence type="ECO:0000313" key="2">
    <source>
        <dbReference type="EMBL" id="EMP36411.1"/>
    </source>
</evidence>
<evidence type="ECO:0000313" key="3">
    <source>
        <dbReference type="Proteomes" id="UP000031443"/>
    </source>
</evidence>
<keyword evidence="3" id="KW-1185">Reference proteome</keyword>
<dbReference type="AlphaFoldDB" id="M7BEP4"/>